<dbReference type="EMBL" id="CP033898">
    <property type="protein sequence ID" value="AZA09245.1"/>
    <property type="molecule type" value="Genomic_DNA"/>
</dbReference>
<sequence>MEVVRTIEGVIATPDDDSSGELRNPVYCVFFWTLQSEETFSIDDRCRIFDAEDVSEVIEWAKRNSSGYDGFSVLFPSKFFTDAGEEIEKMYVLYGGYPEGLEVSSEPDFKWTMKQVSDS</sequence>
<evidence type="ECO:0000313" key="1">
    <source>
        <dbReference type="EMBL" id="AZA09245.1"/>
    </source>
</evidence>
<organism evidence="1 2">
    <name type="scientific">Corynebacterium pseudopelargi</name>
    <dbReference type="NCBI Taxonomy" id="2080757"/>
    <lineage>
        <taxon>Bacteria</taxon>
        <taxon>Bacillati</taxon>
        <taxon>Actinomycetota</taxon>
        <taxon>Actinomycetes</taxon>
        <taxon>Mycobacteriales</taxon>
        <taxon>Corynebacteriaceae</taxon>
        <taxon>Corynebacterium</taxon>
    </lineage>
</organism>
<dbReference type="Proteomes" id="UP000271426">
    <property type="component" value="Chromosome"/>
</dbReference>
<gene>
    <name evidence="1" type="ORF">CPPEL_05625</name>
</gene>
<dbReference type="OrthoDB" id="4411940at2"/>
<dbReference type="KEGG" id="cpso:CPPEL_05625"/>
<protein>
    <submittedName>
        <fullName evidence="1">Uncharacterized protein</fullName>
    </submittedName>
</protein>
<accession>A0A3G6IU12</accession>
<evidence type="ECO:0000313" key="2">
    <source>
        <dbReference type="Proteomes" id="UP000271426"/>
    </source>
</evidence>
<dbReference type="RefSeq" id="WP_123960200.1">
    <property type="nucleotide sequence ID" value="NZ_CP033898.1"/>
</dbReference>
<keyword evidence="2" id="KW-1185">Reference proteome</keyword>
<reference evidence="1 2" key="1">
    <citation type="submission" date="2018-11" db="EMBL/GenBank/DDBJ databases">
        <authorList>
            <person name="Kleinhagauer T."/>
            <person name="Glaeser S.P."/>
            <person name="Spergser J."/>
            <person name="Ruckert C."/>
            <person name="Kaempfer P."/>
            <person name="Busse H.-J."/>
        </authorList>
    </citation>
    <scope>NUCLEOTIDE SEQUENCE [LARGE SCALE GENOMIC DNA]</scope>
    <source>
        <strain evidence="1 2">812CH</strain>
    </source>
</reference>
<proteinExistence type="predicted"/>
<name>A0A3G6IU12_9CORY</name>
<dbReference type="AlphaFoldDB" id="A0A3G6IU12"/>